<sequence>MEGTSPEMTSQPSSSEVRGDRETKELADVKYRLNWQFYKMHDFGGHFAALDNPDALVGDMQEFANKNWPGF</sequence>
<dbReference type="STRING" id="1128400.I2G1P5"/>
<dbReference type="InterPro" id="IPR029058">
    <property type="entry name" value="AB_hydrolase_fold"/>
</dbReference>
<proteinExistence type="predicted"/>
<feature type="region of interest" description="Disordered" evidence="1">
    <location>
        <begin position="1"/>
        <end position="23"/>
    </location>
</feature>
<evidence type="ECO:0008006" key="4">
    <source>
        <dbReference type="Google" id="ProtNLM"/>
    </source>
</evidence>
<keyword evidence="3" id="KW-1185">Reference proteome</keyword>
<protein>
    <recommendedName>
        <fullName evidence="4">Epoxide hydrolase</fullName>
    </recommendedName>
</protein>
<reference evidence="2 3" key="1">
    <citation type="journal article" date="2012" name="Plant Cell">
        <title>Genome comparison of barley and maize smut fungi reveals targeted loss of RNA silencing components and species-specific presence of transposable elements.</title>
        <authorList>
            <person name="Laurie J.D."/>
            <person name="Ali S."/>
            <person name="Linning R."/>
            <person name="Mannhaupt G."/>
            <person name="Wong P."/>
            <person name="Gueldener U."/>
            <person name="Muensterkoetter M."/>
            <person name="Moore R."/>
            <person name="Kahmann R."/>
            <person name="Bakkeren G."/>
            <person name="Schirawski J."/>
        </authorList>
    </citation>
    <scope>NUCLEOTIDE SEQUENCE [LARGE SCALE GENOMIC DNA]</scope>
    <source>
        <strain evidence="3">Uh4875-4</strain>
    </source>
</reference>
<dbReference type="HOGENOM" id="CLU_2741946_0_0_1"/>
<evidence type="ECO:0000313" key="3">
    <source>
        <dbReference type="Proteomes" id="UP000006174"/>
    </source>
</evidence>
<comment type="caution">
    <text evidence="2">The sequence shown here is derived from an EMBL/GenBank/DDBJ whole genome shotgun (WGS) entry which is preliminary data.</text>
</comment>
<dbReference type="EMBL" id="CAGI01000180">
    <property type="protein sequence ID" value="CCF53088.1"/>
    <property type="molecule type" value="Genomic_DNA"/>
</dbReference>
<dbReference type="AlphaFoldDB" id="I2G1P5"/>
<evidence type="ECO:0000256" key="1">
    <source>
        <dbReference type="SAM" id="MobiDB-lite"/>
    </source>
</evidence>
<gene>
    <name evidence="2" type="ORF">UHOR_15845</name>
</gene>
<dbReference type="Proteomes" id="UP000006174">
    <property type="component" value="Unassembled WGS sequence"/>
</dbReference>
<organism evidence="2 3">
    <name type="scientific">Ustilago hordei</name>
    <name type="common">Barley covered smut fungus</name>
    <dbReference type="NCBI Taxonomy" id="120017"/>
    <lineage>
        <taxon>Eukaryota</taxon>
        <taxon>Fungi</taxon>
        <taxon>Dikarya</taxon>
        <taxon>Basidiomycota</taxon>
        <taxon>Ustilaginomycotina</taxon>
        <taxon>Ustilaginomycetes</taxon>
        <taxon>Ustilaginales</taxon>
        <taxon>Ustilaginaceae</taxon>
        <taxon>Ustilago</taxon>
    </lineage>
</organism>
<accession>I2G1P5</accession>
<name>I2G1P5_USTHO</name>
<feature type="compositionally biased region" description="Polar residues" evidence="1">
    <location>
        <begin position="1"/>
        <end position="16"/>
    </location>
</feature>
<evidence type="ECO:0000313" key="2">
    <source>
        <dbReference type="EMBL" id="CCF53088.1"/>
    </source>
</evidence>
<dbReference type="Gene3D" id="3.40.50.1820">
    <property type="entry name" value="alpha/beta hydrolase"/>
    <property type="match status" value="1"/>
</dbReference>